<gene>
    <name evidence="3" type="ORF">BCR33DRAFT_741132</name>
</gene>
<evidence type="ECO:0000313" key="3">
    <source>
        <dbReference type="EMBL" id="ORY39033.1"/>
    </source>
</evidence>
<dbReference type="EMBL" id="MCGO01000041">
    <property type="protein sequence ID" value="ORY39033.1"/>
    <property type="molecule type" value="Genomic_DNA"/>
</dbReference>
<feature type="chain" id="PRO_5012192282" evidence="2">
    <location>
        <begin position="21"/>
        <end position="235"/>
    </location>
</feature>
<dbReference type="OrthoDB" id="10334766at2759"/>
<name>A0A1Y2BWB7_9FUNG</name>
<protein>
    <submittedName>
        <fullName evidence="3">Uncharacterized protein</fullName>
    </submittedName>
</protein>
<feature type="signal peptide" evidence="2">
    <location>
        <begin position="1"/>
        <end position="20"/>
    </location>
</feature>
<reference evidence="3 4" key="1">
    <citation type="submission" date="2016-07" db="EMBL/GenBank/DDBJ databases">
        <title>Pervasive Adenine N6-methylation of Active Genes in Fungi.</title>
        <authorList>
            <consortium name="DOE Joint Genome Institute"/>
            <person name="Mondo S.J."/>
            <person name="Dannebaum R.O."/>
            <person name="Kuo R.C."/>
            <person name="Labutti K."/>
            <person name="Haridas S."/>
            <person name="Kuo A."/>
            <person name="Salamov A."/>
            <person name="Ahrendt S.R."/>
            <person name="Lipzen A."/>
            <person name="Sullivan W."/>
            <person name="Andreopoulos W.B."/>
            <person name="Clum A."/>
            <person name="Lindquist E."/>
            <person name="Daum C."/>
            <person name="Ramamoorthy G.K."/>
            <person name="Gryganskyi A."/>
            <person name="Culley D."/>
            <person name="Magnuson J.K."/>
            <person name="James T.Y."/>
            <person name="O'Malley M.A."/>
            <person name="Stajich J.E."/>
            <person name="Spatafora J.W."/>
            <person name="Visel A."/>
            <person name="Grigoriev I.V."/>
        </authorList>
    </citation>
    <scope>NUCLEOTIDE SEQUENCE [LARGE SCALE GENOMIC DNA]</scope>
    <source>
        <strain evidence="3 4">JEL800</strain>
    </source>
</reference>
<feature type="region of interest" description="Disordered" evidence="1">
    <location>
        <begin position="51"/>
        <end position="79"/>
    </location>
</feature>
<accession>A0A1Y2BWB7</accession>
<dbReference type="AlphaFoldDB" id="A0A1Y2BWB7"/>
<evidence type="ECO:0000313" key="4">
    <source>
        <dbReference type="Proteomes" id="UP000193642"/>
    </source>
</evidence>
<keyword evidence="2" id="KW-0732">Signal</keyword>
<evidence type="ECO:0000256" key="1">
    <source>
        <dbReference type="SAM" id="MobiDB-lite"/>
    </source>
</evidence>
<organism evidence="3 4">
    <name type="scientific">Rhizoclosmatium globosum</name>
    <dbReference type="NCBI Taxonomy" id="329046"/>
    <lineage>
        <taxon>Eukaryota</taxon>
        <taxon>Fungi</taxon>
        <taxon>Fungi incertae sedis</taxon>
        <taxon>Chytridiomycota</taxon>
        <taxon>Chytridiomycota incertae sedis</taxon>
        <taxon>Chytridiomycetes</taxon>
        <taxon>Chytridiales</taxon>
        <taxon>Chytriomycetaceae</taxon>
        <taxon>Rhizoclosmatium</taxon>
    </lineage>
</organism>
<sequence length="235" mass="25215">MYSCLTAPIIIAFFATFVAGAPIEIVAHQVKRGDVTHVPYVVTHVVHKTHVKTSSPPTIPSSSTTTTQEPPTTSTTTTTTCPVETEYVTVYDDEIQVVPTSAVAPVTPTYFSLQNLDIPGTCVDVERSDPERTILFDTECSQNPTKFTTLEDGTITDGKGNCINSCTAYPTLFQPCKSISSTCVKIKFDVKTGWLGDGKTLCYQIVDGWMGPFLQPGGCGDAGGKFQVFTGLVPA</sequence>
<comment type="caution">
    <text evidence="3">The sequence shown here is derived from an EMBL/GenBank/DDBJ whole genome shotgun (WGS) entry which is preliminary data.</text>
</comment>
<keyword evidence="4" id="KW-1185">Reference proteome</keyword>
<dbReference type="Proteomes" id="UP000193642">
    <property type="component" value="Unassembled WGS sequence"/>
</dbReference>
<feature type="compositionally biased region" description="Low complexity" evidence="1">
    <location>
        <begin position="52"/>
        <end position="79"/>
    </location>
</feature>
<evidence type="ECO:0000256" key="2">
    <source>
        <dbReference type="SAM" id="SignalP"/>
    </source>
</evidence>
<proteinExistence type="predicted"/>